<dbReference type="InterPro" id="IPR012159">
    <property type="entry name" value="YejM-like"/>
</dbReference>
<feature type="transmembrane region" description="Helical" evidence="1">
    <location>
        <begin position="51"/>
        <end position="74"/>
    </location>
</feature>
<name>A0A1E5IUF5_SHECO</name>
<dbReference type="OrthoDB" id="236686at2"/>
<dbReference type="InterPro" id="IPR017850">
    <property type="entry name" value="Alkaline_phosphatase_core_sf"/>
</dbReference>
<evidence type="ECO:0000313" key="4">
    <source>
        <dbReference type="EMBL" id="OEG73718.1"/>
    </source>
</evidence>
<dbReference type="Pfam" id="PF00884">
    <property type="entry name" value="Sulfatase"/>
    <property type="match status" value="1"/>
</dbReference>
<evidence type="ECO:0000259" key="2">
    <source>
        <dbReference type="Pfam" id="PF00884"/>
    </source>
</evidence>
<evidence type="ECO:0000256" key="1">
    <source>
        <dbReference type="SAM" id="Phobius"/>
    </source>
</evidence>
<sequence>MIERKKEMGRDRVSRLVSWGHWFAFFNGFLAMIVGVRYIETVGAPESWLGWFYLVISTIGHFSFLAFIVYLVLLFPITLILPYSKILRGLAAVAATLSLCVLLYDTLIYDDYGLHLSPFVFDIAWADLNALLQGTSYIVTPIGILILELTAANYLWKRIEKIRKVNCGNKVVAVVGICFISSHLIHIWADAADITEITRLDDAYPLSYPATARSFMESHGIEKSTVAHAPESLQPALNYPIAPLQCKPDDQINILIVAIDGFRADLLDPVTMPFLSQFAQQNHQFKHHLSGGNMHNSGMFSLLYGLQGSYIAANDLNYRPPALHQELARQGYAMGRFAPDKDNIVPHALYQGLDNQVQSIDDGVAMADIKAIEAFRQWHKAQNQPWYSLVNLQSPDSYDTPVGFLGIETVKPQLPLKAAQKVLFNQYRQSLYFVDTQLQQLLTELPSNTFVLVTGVSGKVFTSNGDESRSNLSPSNVQVPLIIHWPNQQHSKSVDYATSHSGIVPTIMTQLLNCNNPAKDYSSGRSLLQPNSAAWSYVGDNLIFGIYQQDEITVIDRHGKYRIYNKAYSQRIRKKISAPELIEVMREGRRFYNH</sequence>
<dbReference type="RefSeq" id="WP_069671299.1">
    <property type="nucleotide sequence ID" value="NZ_BPFF01000088.1"/>
</dbReference>
<feature type="transmembrane region" description="Helical" evidence="1">
    <location>
        <begin position="21"/>
        <end position="39"/>
    </location>
</feature>
<proteinExistence type="predicted"/>
<gene>
    <name evidence="4" type="ORF">BEL05_00360</name>
</gene>
<comment type="caution">
    <text evidence="4">The sequence shown here is derived from an EMBL/GenBank/DDBJ whole genome shotgun (WGS) entry which is preliminary data.</text>
</comment>
<feature type="transmembrane region" description="Helical" evidence="1">
    <location>
        <begin position="137"/>
        <end position="156"/>
    </location>
</feature>
<dbReference type="AlphaFoldDB" id="A0A1E5IUF5"/>
<reference evidence="4 5" key="1">
    <citation type="submission" date="2016-07" db="EMBL/GenBank/DDBJ databases">
        <title>Whole-genome of two Shewanella species isolated from a digestive organ of sea cucumber Apostichopus japonicus Selenka 1867.</title>
        <authorList>
            <person name="Hong H.-H."/>
            <person name="Choi H."/>
            <person name="Cheon S."/>
            <person name="Oh J.-S."/>
            <person name="Lee H.-G."/>
            <person name="Park C."/>
        </authorList>
    </citation>
    <scope>NUCLEOTIDE SEQUENCE [LARGE SCALE GENOMIC DNA]</scope>
    <source>
        <strain evidence="4 5">CSB03KR</strain>
    </source>
</reference>
<dbReference type="Pfam" id="PF11893">
    <property type="entry name" value="DUF3413"/>
    <property type="match status" value="1"/>
</dbReference>
<organism evidence="4 5">
    <name type="scientific">Shewanella colwelliana</name>
    <name type="common">Alteromonas colwelliana</name>
    <dbReference type="NCBI Taxonomy" id="23"/>
    <lineage>
        <taxon>Bacteria</taxon>
        <taxon>Pseudomonadati</taxon>
        <taxon>Pseudomonadota</taxon>
        <taxon>Gammaproteobacteria</taxon>
        <taxon>Alteromonadales</taxon>
        <taxon>Shewanellaceae</taxon>
        <taxon>Shewanella</taxon>
    </lineage>
</organism>
<dbReference type="EMBL" id="MCBT01000037">
    <property type="protein sequence ID" value="OEG73718.1"/>
    <property type="molecule type" value="Genomic_DNA"/>
</dbReference>
<dbReference type="Gene3D" id="3.40.720.10">
    <property type="entry name" value="Alkaline Phosphatase, subunit A"/>
    <property type="match status" value="1"/>
</dbReference>
<dbReference type="InterPro" id="IPR024588">
    <property type="entry name" value="YejM_N"/>
</dbReference>
<feature type="transmembrane region" description="Helical" evidence="1">
    <location>
        <begin position="168"/>
        <end position="189"/>
    </location>
</feature>
<dbReference type="InterPro" id="IPR000917">
    <property type="entry name" value="Sulfatase_N"/>
</dbReference>
<evidence type="ECO:0000259" key="3">
    <source>
        <dbReference type="Pfam" id="PF11893"/>
    </source>
</evidence>
<feature type="transmembrane region" description="Helical" evidence="1">
    <location>
        <begin position="86"/>
        <end position="104"/>
    </location>
</feature>
<evidence type="ECO:0000313" key="5">
    <source>
        <dbReference type="Proteomes" id="UP000095230"/>
    </source>
</evidence>
<feature type="domain" description="Sulfatase N-terminal" evidence="2">
    <location>
        <begin position="253"/>
        <end position="510"/>
    </location>
</feature>
<protein>
    <submittedName>
        <fullName evidence="4">Sulfatase</fullName>
    </submittedName>
</protein>
<feature type="domain" description="Inner membrane protein YejM N-terminal" evidence="3">
    <location>
        <begin position="8"/>
        <end position="246"/>
    </location>
</feature>
<accession>A0A1E5IUF5</accession>
<dbReference type="PIRSF" id="PIRSF004950">
    <property type="entry name" value="Mmb_sulf_HI0842"/>
    <property type="match status" value="1"/>
</dbReference>
<dbReference type="Proteomes" id="UP000095230">
    <property type="component" value="Unassembled WGS sequence"/>
</dbReference>
<dbReference type="STRING" id="23.BEL05_00360"/>
<keyword evidence="1" id="KW-0812">Transmembrane</keyword>
<dbReference type="SUPFAM" id="SSF53649">
    <property type="entry name" value="Alkaline phosphatase-like"/>
    <property type="match status" value="1"/>
</dbReference>
<keyword evidence="1" id="KW-0472">Membrane</keyword>
<keyword evidence="1" id="KW-1133">Transmembrane helix</keyword>